<evidence type="ECO:0000313" key="1">
    <source>
        <dbReference type="EMBL" id="KAK4523981.1"/>
    </source>
</evidence>
<reference evidence="1 2" key="1">
    <citation type="submission" date="2022-07" db="EMBL/GenBank/DDBJ databases">
        <title>Genome-wide signatures of adaptation to extreme environments.</title>
        <authorList>
            <person name="Cho C.H."/>
            <person name="Yoon H.S."/>
        </authorList>
    </citation>
    <scope>NUCLEOTIDE SEQUENCE [LARGE SCALE GENOMIC DNA]</scope>
    <source>
        <strain evidence="1 2">108.79 E11</strain>
    </source>
</reference>
<proteinExistence type="predicted"/>
<keyword evidence="2" id="KW-1185">Reference proteome</keyword>
<dbReference type="EMBL" id="JANCYU010000020">
    <property type="protein sequence ID" value="KAK4523981.1"/>
    <property type="molecule type" value="Genomic_DNA"/>
</dbReference>
<accession>A0AAV9I9K9</accession>
<gene>
    <name evidence="1" type="ORF">GAYE_SCF00G1879</name>
</gene>
<dbReference type="AlphaFoldDB" id="A0AAV9I9K9"/>
<evidence type="ECO:0000313" key="2">
    <source>
        <dbReference type="Proteomes" id="UP001300502"/>
    </source>
</evidence>
<organism evidence="1 2">
    <name type="scientific">Galdieria yellowstonensis</name>
    <dbReference type="NCBI Taxonomy" id="3028027"/>
    <lineage>
        <taxon>Eukaryota</taxon>
        <taxon>Rhodophyta</taxon>
        <taxon>Bangiophyceae</taxon>
        <taxon>Galdieriales</taxon>
        <taxon>Galdieriaceae</taxon>
        <taxon>Galdieria</taxon>
    </lineage>
</organism>
<name>A0AAV9I9K9_9RHOD</name>
<comment type="caution">
    <text evidence="1">The sequence shown here is derived from an EMBL/GenBank/DDBJ whole genome shotgun (WGS) entry which is preliminary data.</text>
</comment>
<protein>
    <submittedName>
        <fullName evidence="1">Uncharacterized protein</fullName>
    </submittedName>
</protein>
<dbReference type="Proteomes" id="UP001300502">
    <property type="component" value="Unassembled WGS sequence"/>
</dbReference>
<sequence length="102" mass="11314">MLCLIQASVSSFLVHNIGAAQLVLFFEKTGGTVQLASLLNSFFDEAFEVSSVYDARKKIVDFEVTDSRGTSSRERIFILLVTLARSEAKSDSAPDFCRICHF</sequence>